<dbReference type="InterPro" id="IPR027534">
    <property type="entry name" value="Ribosomal_P1/P2"/>
</dbReference>
<dbReference type="Proteomes" id="UP000679213">
    <property type="component" value="Chromosome I"/>
</dbReference>
<dbReference type="InterPro" id="IPR022295">
    <property type="entry name" value="Ribosomal_P1_arc"/>
</dbReference>
<dbReference type="GO" id="GO:0006414">
    <property type="term" value="P:translational elongation"/>
    <property type="evidence" value="ECO:0007669"/>
    <property type="project" value="InterPro"/>
</dbReference>
<dbReference type="Gene3D" id="1.10.10.1410">
    <property type="match status" value="1"/>
</dbReference>
<comment type="subunit">
    <text evidence="4">Part of the 50S ribosomal subunit. Homodimer, it forms part of the ribosomal stalk which helps the ribosome interact with GTP-bound translation factors. Forms a heptameric L10(L12)2(L12)2(L12)2 complex, where L10 forms an elongated spine to which the L12 dimers bind in a sequential fashion.</text>
</comment>
<evidence type="ECO:0000313" key="7">
    <source>
        <dbReference type="Proteomes" id="UP000679213"/>
    </source>
</evidence>
<feature type="compositionally biased region" description="Basic and acidic residues" evidence="5">
    <location>
        <begin position="73"/>
        <end position="89"/>
    </location>
</feature>
<protein>
    <recommendedName>
        <fullName evidence="4">Large ribosomal subunit protein P1</fullName>
    </recommendedName>
</protein>
<dbReference type="FunFam" id="1.10.10.1410:FF:000002">
    <property type="entry name" value="60S acidic ribosomal protein P2"/>
    <property type="match status" value="1"/>
</dbReference>
<dbReference type="CDD" id="cd05832">
    <property type="entry name" value="Ribosomal_L12p"/>
    <property type="match status" value="1"/>
</dbReference>
<keyword evidence="3 4" id="KW-0687">Ribonucleoprotein</keyword>
<keyword evidence="2 4" id="KW-0689">Ribosomal protein</keyword>
<dbReference type="AlphaFoldDB" id="A0A8D6STP3"/>
<dbReference type="PANTHER" id="PTHR45696:SF10">
    <property type="entry name" value="LARGE RIBOSOMAL SUBUNIT PROTEIN P1"/>
    <property type="match status" value="1"/>
</dbReference>
<dbReference type="Pfam" id="PF00428">
    <property type="entry name" value="Ribosomal_60s"/>
    <property type="match status" value="1"/>
</dbReference>
<dbReference type="HAMAP" id="MF_01478">
    <property type="entry name" value="Ribosomal_L12_arch"/>
    <property type="match status" value="1"/>
</dbReference>
<proteinExistence type="inferred from homology"/>
<dbReference type="NCBIfam" id="TIGR03685">
    <property type="entry name" value="ribo_P1_arch"/>
    <property type="match status" value="1"/>
</dbReference>
<evidence type="ECO:0000256" key="5">
    <source>
        <dbReference type="SAM" id="MobiDB-lite"/>
    </source>
</evidence>
<evidence type="ECO:0000313" key="6">
    <source>
        <dbReference type="EMBL" id="CAB3287277.1"/>
    </source>
</evidence>
<dbReference type="PANTHER" id="PTHR45696">
    <property type="entry name" value="60S ACIDIC RIBOSOMAL PROTEIN P1"/>
    <property type="match status" value="1"/>
</dbReference>
<evidence type="ECO:0000256" key="3">
    <source>
        <dbReference type="ARBA" id="ARBA00023274"/>
    </source>
</evidence>
<comment type="similarity">
    <text evidence="1 4">Belongs to the eukaryotic ribosomal protein P1/P2 family.</text>
</comment>
<dbReference type="GO" id="GO:0003735">
    <property type="term" value="F:structural constituent of ribosome"/>
    <property type="evidence" value="ECO:0007669"/>
    <property type="project" value="InterPro"/>
</dbReference>
<gene>
    <name evidence="6" type="primary">rpl</name>
    <name evidence="4" type="synonym">rpl12</name>
    <name evidence="6" type="ORF">MLAUSG7_0114</name>
</gene>
<evidence type="ECO:0000256" key="2">
    <source>
        <dbReference type="ARBA" id="ARBA00022980"/>
    </source>
</evidence>
<dbReference type="KEGG" id="mesg:MLAUSG7_0114"/>
<comment type="function">
    <text evidence="4">Forms part of the ribosomal stalk, playing a central role in the interaction of the ribosome with GTP-bound translation factors.</text>
</comment>
<name>A0A8D6STP3_9EURY</name>
<evidence type="ECO:0000256" key="1">
    <source>
        <dbReference type="ARBA" id="ARBA00005436"/>
    </source>
</evidence>
<feature type="region of interest" description="Disordered" evidence="5">
    <location>
        <begin position="65"/>
        <end position="92"/>
    </location>
</feature>
<dbReference type="GO" id="GO:0005840">
    <property type="term" value="C:ribosome"/>
    <property type="evidence" value="ECO:0007669"/>
    <property type="project" value="UniProtKB-KW"/>
</dbReference>
<reference evidence="6 7" key="1">
    <citation type="submission" date="2020-04" db="EMBL/GenBank/DDBJ databases">
        <authorList>
            <consortium name="Genoscope - CEA"/>
            <person name="William W."/>
        </authorList>
    </citation>
    <scope>NUCLEOTIDE SEQUENCE [LARGE SCALE GENOMIC DNA]</scope>
    <source>
        <strain evidence="6 7">SG7</strain>
    </source>
</reference>
<sequence>MEYIYAALLLHSAGKEITEDAIKAVLTAAGVEVDEARVKALVAGLEGVDIEEAIANAAMPVAAAPAPATTAAAEEKKEEEKKEEKKEEDTGAAVAGLAALFG</sequence>
<dbReference type="EMBL" id="LR792632">
    <property type="protein sequence ID" value="CAB3287277.1"/>
    <property type="molecule type" value="Genomic_DNA"/>
</dbReference>
<evidence type="ECO:0000256" key="4">
    <source>
        <dbReference type="HAMAP-Rule" id="MF_01478"/>
    </source>
</evidence>
<dbReference type="RefSeq" id="WP_214400049.1">
    <property type="nucleotide sequence ID" value="NZ_LR792632.1"/>
</dbReference>
<organism evidence="6 7">
    <name type="scientific">Methanocaldococcus lauensis</name>
    <dbReference type="NCBI Taxonomy" id="2546128"/>
    <lineage>
        <taxon>Archaea</taxon>
        <taxon>Methanobacteriati</taxon>
        <taxon>Methanobacteriota</taxon>
        <taxon>Methanomada group</taxon>
        <taxon>Methanococci</taxon>
        <taxon>Methanococcales</taxon>
        <taxon>Methanocaldococcaceae</taxon>
        <taxon>Methanocaldococcus</taxon>
    </lineage>
</organism>
<accession>A0A8D6STP3</accession>
<dbReference type="InterPro" id="IPR038716">
    <property type="entry name" value="P1/P2_N_sf"/>
</dbReference>
<keyword evidence="7" id="KW-1185">Reference proteome</keyword>
<dbReference type="GO" id="GO:1990904">
    <property type="term" value="C:ribonucleoprotein complex"/>
    <property type="evidence" value="ECO:0007669"/>
    <property type="project" value="UniProtKB-KW"/>
</dbReference>
<dbReference type="GeneID" id="65882923"/>